<dbReference type="PANTHER" id="PTHR42924:SF3">
    <property type="entry name" value="POLYMERASE_HISTIDINOL PHOSPHATASE N-TERMINAL DOMAIN-CONTAINING PROTEIN"/>
    <property type="match status" value="1"/>
</dbReference>
<dbReference type="InterPro" id="IPR016195">
    <property type="entry name" value="Pol/histidinol_Pase-like"/>
</dbReference>
<dbReference type="PANTHER" id="PTHR42924">
    <property type="entry name" value="EXONUCLEASE"/>
    <property type="match status" value="1"/>
</dbReference>
<dbReference type="GO" id="GO:0004534">
    <property type="term" value="F:5'-3' RNA exonuclease activity"/>
    <property type="evidence" value="ECO:0007669"/>
    <property type="project" value="TreeGrafter"/>
</dbReference>
<evidence type="ECO:0000313" key="3">
    <source>
        <dbReference type="Proteomes" id="UP000886817"/>
    </source>
</evidence>
<dbReference type="AlphaFoldDB" id="A0A9D2B372"/>
<dbReference type="CDD" id="cd07432">
    <property type="entry name" value="PHP_HisPPase"/>
    <property type="match status" value="1"/>
</dbReference>
<dbReference type="EMBL" id="DXEX01000155">
    <property type="protein sequence ID" value="HIX59455.1"/>
    <property type="molecule type" value="Genomic_DNA"/>
</dbReference>
<feature type="domain" description="Polymerase/histidinol phosphatase N-terminal" evidence="1">
    <location>
        <begin position="3"/>
        <end position="78"/>
    </location>
</feature>
<feature type="non-terminal residue" evidence="2">
    <location>
        <position position="188"/>
    </location>
</feature>
<reference evidence="2" key="1">
    <citation type="journal article" date="2021" name="PeerJ">
        <title>Extensive microbial diversity within the chicken gut microbiome revealed by metagenomics and culture.</title>
        <authorList>
            <person name="Gilroy R."/>
            <person name="Ravi A."/>
            <person name="Getino M."/>
            <person name="Pursley I."/>
            <person name="Horton D.L."/>
            <person name="Alikhan N.F."/>
            <person name="Baker D."/>
            <person name="Gharbi K."/>
            <person name="Hall N."/>
            <person name="Watson M."/>
            <person name="Adriaenssens E.M."/>
            <person name="Foster-Nyarko E."/>
            <person name="Jarju S."/>
            <person name="Secka A."/>
            <person name="Antonio M."/>
            <person name="Oren A."/>
            <person name="Chaudhuri R.R."/>
            <person name="La Ragione R."/>
            <person name="Hildebrand F."/>
            <person name="Pallen M.J."/>
        </authorList>
    </citation>
    <scope>NUCLEOTIDE SEQUENCE</scope>
    <source>
        <strain evidence="2">ChiSjej1B19-8411</strain>
    </source>
</reference>
<dbReference type="InterPro" id="IPR004013">
    <property type="entry name" value="PHP_dom"/>
</dbReference>
<protein>
    <submittedName>
        <fullName evidence="2">PHP domain-containing protein</fullName>
    </submittedName>
</protein>
<proteinExistence type="predicted"/>
<dbReference type="Pfam" id="PF13263">
    <property type="entry name" value="PHP_C"/>
    <property type="match status" value="1"/>
</dbReference>
<accession>A0A9D2B372</accession>
<dbReference type="InterPro" id="IPR052018">
    <property type="entry name" value="PHP_domain"/>
</dbReference>
<reference evidence="2" key="2">
    <citation type="submission" date="2021-04" db="EMBL/GenBank/DDBJ databases">
        <authorList>
            <person name="Gilroy R."/>
        </authorList>
    </citation>
    <scope>NUCLEOTIDE SEQUENCE</scope>
    <source>
        <strain evidence="2">ChiSjej1B19-8411</strain>
    </source>
</reference>
<dbReference type="InterPro" id="IPR003141">
    <property type="entry name" value="Pol/His_phosphatase_N"/>
</dbReference>
<gene>
    <name evidence="2" type="ORF">IAA45_07065</name>
</gene>
<name>A0A9D2B372_9FIRM</name>
<comment type="caution">
    <text evidence="2">The sequence shown here is derived from an EMBL/GenBank/DDBJ whole genome shotgun (WGS) entry which is preliminary data.</text>
</comment>
<evidence type="ECO:0000313" key="2">
    <source>
        <dbReference type="EMBL" id="HIX59455.1"/>
    </source>
</evidence>
<dbReference type="Proteomes" id="UP000886817">
    <property type="component" value="Unassembled WGS sequence"/>
</dbReference>
<evidence type="ECO:0000259" key="1">
    <source>
        <dbReference type="SMART" id="SM00481"/>
    </source>
</evidence>
<dbReference type="GO" id="GO:0035312">
    <property type="term" value="F:5'-3' DNA exonuclease activity"/>
    <property type="evidence" value="ECO:0007669"/>
    <property type="project" value="TreeGrafter"/>
</dbReference>
<dbReference type="Pfam" id="PF02811">
    <property type="entry name" value="PHP"/>
    <property type="match status" value="1"/>
</dbReference>
<organism evidence="2 3">
    <name type="scientific">Candidatus Blautia gallistercoris</name>
    <dbReference type="NCBI Taxonomy" id="2838490"/>
    <lineage>
        <taxon>Bacteria</taxon>
        <taxon>Bacillati</taxon>
        <taxon>Bacillota</taxon>
        <taxon>Clostridia</taxon>
        <taxon>Lachnospirales</taxon>
        <taxon>Lachnospiraceae</taxon>
        <taxon>Blautia</taxon>
    </lineage>
</organism>
<dbReference type="SUPFAM" id="SSF89550">
    <property type="entry name" value="PHP domain-like"/>
    <property type="match status" value="1"/>
</dbReference>
<dbReference type="Gene3D" id="3.20.20.140">
    <property type="entry name" value="Metal-dependent hydrolases"/>
    <property type="match status" value="1"/>
</dbReference>
<sequence>MRYDMHCHTKEGSLDAKVPVTEYARLLQKRGFTGMLVTDHNSYKGYRAWCKAKKELKRKNDPLADFVVLKGIEYDTLDAGHILVIMPKGLRLRILEVRGLPVQNLIKIVHQYGGILGPAHPYGAKFLSTMFSKKLARTPNLIYDFDFIEAFNSCEKKESNQNARALTNAYRKPGFGGSDSHKAMYVGT</sequence>
<dbReference type="SMART" id="SM00481">
    <property type="entry name" value="POLIIIAc"/>
    <property type="match status" value="1"/>
</dbReference>